<protein>
    <submittedName>
        <fullName evidence="1">Uncharacterized protein</fullName>
    </submittedName>
</protein>
<reference evidence="1 2" key="1">
    <citation type="submission" date="2018-08" db="EMBL/GenBank/DDBJ databases">
        <title>Genome and evolution of the arbuscular mycorrhizal fungus Diversispora epigaea (formerly Glomus versiforme) and its bacterial endosymbionts.</title>
        <authorList>
            <person name="Sun X."/>
            <person name="Fei Z."/>
            <person name="Harrison M."/>
        </authorList>
    </citation>
    <scope>NUCLEOTIDE SEQUENCE [LARGE SCALE GENOMIC DNA]</scope>
    <source>
        <strain evidence="1 2">IT104</strain>
    </source>
</reference>
<comment type="caution">
    <text evidence="1">The sequence shown here is derived from an EMBL/GenBank/DDBJ whole genome shotgun (WGS) entry which is preliminary data.</text>
</comment>
<sequence>MPPNRKPFRKNHQIKQINKITTSNRFNNSKKSQIQYIPNSKPIIPKKSLSSSNSTSNLNSIFSSPFSTLTNNNNHNNYNNNSQKTLKQINLYKHKNKVLLEKLDEIVNDIFPLSGMNIDDDKNINQNLIIKDKGDKDNNKVEQVYRQGNDDNFIDEEDIVINQLSKFGIKEDL</sequence>
<proteinExistence type="predicted"/>
<dbReference type="Proteomes" id="UP000266861">
    <property type="component" value="Unassembled WGS sequence"/>
</dbReference>
<name>A0A397HH35_9GLOM</name>
<gene>
    <name evidence="1" type="ORF">Glove_340g29</name>
</gene>
<evidence type="ECO:0000313" key="2">
    <source>
        <dbReference type="Proteomes" id="UP000266861"/>
    </source>
</evidence>
<evidence type="ECO:0000313" key="1">
    <source>
        <dbReference type="EMBL" id="RHZ62372.1"/>
    </source>
</evidence>
<organism evidence="1 2">
    <name type="scientific">Diversispora epigaea</name>
    <dbReference type="NCBI Taxonomy" id="1348612"/>
    <lineage>
        <taxon>Eukaryota</taxon>
        <taxon>Fungi</taxon>
        <taxon>Fungi incertae sedis</taxon>
        <taxon>Mucoromycota</taxon>
        <taxon>Glomeromycotina</taxon>
        <taxon>Glomeromycetes</taxon>
        <taxon>Diversisporales</taxon>
        <taxon>Diversisporaceae</taxon>
        <taxon>Diversispora</taxon>
    </lineage>
</organism>
<dbReference type="AlphaFoldDB" id="A0A397HH35"/>
<accession>A0A397HH35</accession>
<dbReference type="EMBL" id="PQFF01000310">
    <property type="protein sequence ID" value="RHZ62372.1"/>
    <property type="molecule type" value="Genomic_DNA"/>
</dbReference>
<keyword evidence="2" id="KW-1185">Reference proteome</keyword>